<protein>
    <recommendedName>
        <fullName evidence="5">HTH CENPB-type domain-containing protein</fullName>
    </recommendedName>
</protein>
<dbReference type="GO" id="GO:0003677">
    <property type="term" value="F:DNA binding"/>
    <property type="evidence" value="ECO:0007669"/>
    <property type="project" value="UniProtKB-KW"/>
</dbReference>
<proteinExistence type="predicted"/>
<evidence type="ECO:0000256" key="1">
    <source>
        <dbReference type="ARBA" id="ARBA00004123"/>
    </source>
</evidence>
<dbReference type="Gene3D" id="3.30.420.10">
    <property type="entry name" value="Ribonuclease H-like superfamily/Ribonuclease H"/>
    <property type="match status" value="1"/>
</dbReference>
<evidence type="ECO:0000313" key="7">
    <source>
        <dbReference type="Proteomes" id="UP001148299"/>
    </source>
</evidence>
<dbReference type="PROSITE" id="PS51253">
    <property type="entry name" value="HTH_CENPB"/>
    <property type="match status" value="1"/>
</dbReference>
<dbReference type="SUPFAM" id="SSF46689">
    <property type="entry name" value="Homeodomain-like"/>
    <property type="match status" value="1"/>
</dbReference>
<comment type="caution">
    <text evidence="6">The sequence shown here is derived from an EMBL/GenBank/DDBJ whole genome shotgun (WGS) entry which is preliminary data.</text>
</comment>
<dbReference type="Pfam" id="PF03221">
    <property type="entry name" value="HTH_Tnp_Tc5"/>
    <property type="match status" value="1"/>
</dbReference>
<dbReference type="PANTHER" id="PTHR19303">
    <property type="entry name" value="TRANSPOSON"/>
    <property type="match status" value="1"/>
</dbReference>
<dbReference type="Pfam" id="PF05225">
    <property type="entry name" value="HTH_psq"/>
    <property type="match status" value="1"/>
</dbReference>
<feature type="compositionally biased region" description="Polar residues" evidence="4">
    <location>
        <begin position="437"/>
        <end position="448"/>
    </location>
</feature>
<keyword evidence="7" id="KW-1185">Reference proteome</keyword>
<feature type="domain" description="HTH CENPB-type" evidence="5">
    <location>
        <begin position="60"/>
        <end position="132"/>
    </location>
</feature>
<organism evidence="6 7">
    <name type="scientific">Penicillium brevicompactum</name>
    <dbReference type="NCBI Taxonomy" id="5074"/>
    <lineage>
        <taxon>Eukaryota</taxon>
        <taxon>Fungi</taxon>
        <taxon>Dikarya</taxon>
        <taxon>Ascomycota</taxon>
        <taxon>Pezizomycotina</taxon>
        <taxon>Eurotiomycetes</taxon>
        <taxon>Eurotiomycetidae</taxon>
        <taxon>Eurotiales</taxon>
        <taxon>Aspergillaceae</taxon>
        <taxon>Penicillium</taxon>
    </lineage>
</organism>
<evidence type="ECO:0000256" key="3">
    <source>
        <dbReference type="ARBA" id="ARBA00023242"/>
    </source>
</evidence>
<dbReference type="Pfam" id="PF03184">
    <property type="entry name" value="DDE_1"/>
    <property type="match status" value="1"/>
</dbReference>
<dbReference type="InterPro" id="IPR009057">
    <property type="entry name" value="Homeodomain-like_sf"/>
</dbReference>
<dbReference type="PANTHER" id="PTHR19303:SF62">
    <property type="entry name" value="HTH CENPB-TYPE DOMAIN-CONTAINING PROTEIN-RELATED"/>
    <property type="match status" value="1"/>
</dbReference>
<dbReference type="InterPro" id="IPR007889">
    <property type="entry name" value="HTH_Psq"/>
</dbReference>
<dbReference type="EMBL" id="JAPZBR010000006">
    <property type="protein sequence ID" value="KAJ5350233.1"/>
    <property type="molecule type" value="Genomic_DNA"/>
</dbReference>
<evidence type="ECO:0000313" key="6">
    <source>
        <dbReference type="EMBL" id="KAJ5350233.1"/>
    </source>
</evidence>
<keyword evidence="2" id="KW-0238">DNA-binding</keyword>
<dbReference type="InterPro" id="IPR036397">
    <property type="entry name" value="RNaseH_sf"/>
</dbReference>
<gene>
    <name evidence="6" type="ORF">N7541_007960</name>
</gene>
<dbReference type="InterPro" id="IPR050863">
    <property type="entry name" value="CenT-Element_Derived"/>
</dbReference>
<feature type="compositionally biased region" description="Low complexity" evidence="4">
    <location>
        <begin position="407"/>
        <end position="420"/>
    </location>
</feature>
<comment type="subcellular location">
    <subcellularLocation>
        <location evidence="1">Nucleus</location>
    </subcellularLocation>
</comment>
<name>A0A9W9R3S7_PENBR</name>
<dbReference type="GO" id="GO:0005634">
    <property type="term" value="C:nucleus"/>
    <property type="evidence" value="ECO:0007669"/>
    <property type="project" value="UniProtKB-SubCell"/>
</dbReference>
<evidence type="ECO:0000256" key="2">
    <source>
        <dbReference type="ARBA" id="ARBA00023125"/>
    </source>
</evidence>
<reference evidence="6" key="2">
    <citation type="journal article" date="2023" name="IMA Fungus">
        <title>Comparative genomic study of the Penicillium genus elucidates a diverse pangenome and 15 lateral gene transfer events.</title>
        <authorList>
            <person name="Petersen C."/>
            <person name="Sorensen T."/>
            <person name="Nielsen M.R."/>
            <person name="Sondergaard T.E."/>
            <person name="Sorensen J.L."/>
            <person name="Fitzpatrick D.A."/>
            <person name="Frisvad J.C."/>
            <person name="Nielsen K.L."/>
        </authorList>
    </citation>
    <scope>NUCLEOTIDE SEQUENCE</scope>
    <source>
        <strain evidence="6">IBT 35675</strain>
    </source>
</reference>
<dbReference type="InterPro" id="IPR004875">
    <property type="entry name" value="DDE_SF_endonuclease_dom"/>
</dbReference>
<dbReference type="InterPro" id="IPR006600">
    <property type="entry name" value="HTH_CenpB_DNA-bd_dom"/>
</dbReference>
<dbReference type="Proteomes" id="UP001148299">
    <property type="component" value="Unassembled WGS sequence"/>
</dbReference>
<evidence type="ECO:0000256" key="4">
    <source>
        <dbReference type="SAM" id="MobiDB-lite"/>
    </source>
</evidence>
<accession>A0A9W9R3S7</accession>
<keyword evidence="3" id="KW-0539">Nucleus</keyword>
<feature type="region of interest" description="Disordered" evidence="4">
    <location>
        <begin position="399"/>
        <end position="448"/>
    </location>
</feature>
<sequence length="552" mass="62340">MPPKRSQKSQKLLEQEGRILLAIKAIQNGQITTIAAAARSFEVPRSTLQARLHGRTNRSDTRANSHKLTEVEEESMKSWLISMDQRGAALTISMLVDMANLLLKERGETPVQRVGKNWPANYLNRHPELTSRFSRKYDYKRALMEDPRVIREWFDLFQSTIVQHGILSDDIYNFDESGFAMGISATTKVVTQSVYTGRRGVLQPGNREWVTVVESIGASGQALPPYIIFKGKNFMLRWFNDLPKHWAINHSPNGWTSDEIGVDWLQKHFIPHTISQTKGKHRLLVLDGHDSHLTATFDKICQENNIIPICMPPHASHLLQPLDVGCFAVLKRSYGRRVAEYTRLGIDSIEKDDFLDIFPAARDDSFKKSIIHSAFAATGLVPLDPDRVLSKLNIRLQSPPLPDRPVSQGSTSGSNISTGIPRTTRQLEKRKSRLDSGLSSATDKISSPTKRDLQQFYNMSVKLVHEHVLMRDEIKRLREGNRKQTKKREKSKKRISNIGSLTEVLDLVTKVGDEGGVRARYISEPGPTPEPQVEPTLPILRPLNDIYGVLVV</sequence>
<dbReference type="AlphaFoldDB" id="A0A9W9R3S7"/>
<evidence type="ECO:0000259" key="5">
    <source>
        <dbReference type="PROSITE" id="PS51253"/>
    </source>
</evidence>
<reference evidence="6" key="1">
    <citation type="submission" date="2022-12" db="EMBL/GenBank/DDBJ databases">
        <authorList>
            <person name="Petersen C."/>
        </authorList>
    </citation>
    <scope>NUCLEOTIDE SEQUENCE</scope>
    <source>
        <strain evidence="6">IBT 35675</strain>
    </source>
</reference>
<dbReference type="Gene3D" id="1.10.10.60">
    <property type="entry name" value="Homeodomain-like"/>
    <property type="match status" value="1"/>
</dbReference>